<sequence>MIDLVDSIEIDLDSTEEGEWFFYQDSHFDQEIGDWIFDEPQKAKVRIRRIQSFLQEKLQNRKRIAEHVLNPKTRAMERISYFKEQSIDEARREIDDVWDYAITGLEGFKNKKTGQIIECTRENKLKLIKIPAFDRFVAHCFRILEGSEIRQKEIAEKN</sequence>
<dbReference type="AlphaFoldDB" id="A0A6M3IRH4"/>
<reference evidence="1" key="1">
    <citation type="submission" date="2020-03" db="EMBL/GenBank/DDBJ databases">
        <title>The deep terrestrial virosphere.</title>
        <authorList>
            <person name="Holmfeldt K."/>
            <person name="Nilsson E."/>
            <person name="Simone D."/>
            <person name="Lopez-Fernandez M."/>
            <person name="Wu X."/>
            <person name="de Brujin I."/>
            <person name="Lundin D."/>
            <person name="Andersson A."/>
            <person name="Bertilsson S."/>
            <person name="Dopson M."/>
        </authorList>
    </citation>
    <scope>NUCLEOTIDE SEQUENCE</scope>
    <source>
        <strain evidence="1">MM415B01144</strain>
    </source>
</reference>
<organism evidence="1">
    <name type="scientific">viral metagenome</name>
    <dbReference type="NCBI Taxonomy" id="1070528"/>
    <lineage>
        <taxon>unclassified sequences</taxon>
        <taxon>metagenomes</taxon>
        <taxon>organismal metagenomes</taxon>
    </lineage>
</organism>
<name>A0A6M3IRH4_9ZZZZ</name>
<evidence type="ECO:0000313" key="1">
    <source>
        <dbReference type="EMBL" id="QJA60259.1"/>
    </source>
</evidence>
<accession>A0A6M3IRH4</accession>
<gene>
    <name evidence="1" type="ORF">MM415B01144_0006</name>
</gene>
<proteinExistence type="predicted"/>
<protein>
    <submittedName>
        <fullName evidence="1">Uncharacterized protein</fullName>
    </submittedName>
</protein>
<dbReference type="EMBL" id="MT141402">
    <property type="protein sequence ID" value="QJA60259.1"/>
    <property type="molecule type" value="Genomic_DNA"/>
</dbReference>